<evidence type="ECO:0000313" key="2">
    <source>
        <dbReference type="Proteomes" id="UP001420932"/>
    </source>
</evidence>
<gene>
    <name evidence="1" type="ORF">Syun_027198</name>
</gene>
<evidence type="ECO:0000313" key="1">
    <source>
        <dbReference type="EMBL" id="KAK9092287.1"/>
    </source>
</evidence>
<reference evidence="1 2" key="1">
    <citation type="submission" date="2024-01" db="EMBL/GenBank/DDBJ databases">
        <title>Genome assemblies of Stephania.</title>
        <authorList>
            <person name="Yang L."/>
        </authorList>
    </citation>
    <scope>NUCLEOTIDE SEQUENCE [LARGE SCALE GENOMIC DNA]</scope>
    <source>
        <strain evidence="1">YNDBR</strain>
        <tissue evidence="1">Leaf</tissue>
    </source>
</reference>
<proteinExistence type="predicted"/>
<accession>A0AAP0EIJ3</accession>
<dbReference type="AlphaFoldDB" id="A0AAP0EIJ3"/>
<name>A0AAP0EIJ3_9MAGN</name>
<dbReference type="Proteomes" id="UP001420932">
    <property type="component" value="Unassembled WGS sequence"/>
</dbReference>
<keyword evidence="2" id="KW-1185">Reference proteome</keyword>
<protein>
    <submittedName>
        <fullName evidence="1">Uncharacterized protein</fullName>
    </submittedName>
</protein>
<sequence length="113" mass="12862">MDCINFWSFFSWWKCSCYKGFHSFSETVESFMASKAGHPSLSTLQQLLKHHIKAHSTPVQFYSTCPLGKHHALPFPVSSSCTSNVLDLIQTDAWGPALITPNEGFNYYIHFIE</sequence>
<organism evidence="1 2">
    <name type="scientific">Stephania yunnanensis</name>
    <dbReference type="NCBI Taxonomy" id="152371"/>
    <lineage>
        <taxon>Eukaryota</taxon>
        <taxon>Viridiplantae</taxon>
        <taxon>Streptophyta</taxon>
        <taxon>Embryophyta</taxon>
        <taxon>Tracheophyta</taxon>
        <taxon>Spermatophyta</taxon>
        <taxon>Magnoliopsida</taxon>
        <taxon>Ranunculales</taxon>
        <taxon>Menispermaceae</taxon>
        <taxon>Menispermoideae</taxon>
        <taxon>Cissampelideae</taxon>
        <taxon>Stephania</taxon>
    </lineage>
</organism>
<dbReference type="EMBL" id="JBBNAF010000012">
    <property type="protein sequence ID" value="KAK9092287.1"/>
    <property type="molecule type" value="Genomic_DNA"/>
</dbReference>
<comment type="caution">
    <text evidence="1">The sequence shown here is derived from an EMBL/GenBank/DDBJ whole genome shotgun (WGS) entry which is preliminary data.</text>
</comment>